<keyword evidence="2" id="KW-0378">Hydrolase</keyword>
<feature type="binding site" evidence="2">
    <location>
        <position position="87"/>
    </location>
    <ligand>
        <name>Fe cation</name>
        <dbReference type="ChEBI" id="CHEBI:24875"/>
    </ligand>
</feature>
<accession>A0A1F4RCW1</accession>
<comment type="similarity">
    <text evidence="1 2">Belongs to the polypeptide deformylase family.</text>
</comment>
<dbReference type="Pfam" id="PF01327">
    <property type="entry name" value="Pep_deformylase"/>
    <property type="match status" value="1"/>
</dbReference>
<dbReference type="GO" id="GO:0042586">
    <property type="term" value="F:peptide deformylase activity"/>
    <property type="evidence" value="ECO:0007669"/>
    <property type="project" value="UniProtKB-UniRule"/>
</dbReference>
<feature type="binding site" evidence="2">
    <location>
        <position position="133"/>
    </location>
    <ligand>
        <name>Fe cation</name>
        <dbReference type="ChEBI" id="CHEBI:24875"/>
    </ligand>
</feature>
<comment type="cofactor">
    <cofactor evidence="2">
        <name>Fe(2+)</name>
        <dbReference type="ChEBI" id="CHEBI:29033"/>
    </cofactor>
    <text evidence="2">Binds 1 Fe(2+) ion.</text>
</comment>
<gene>
    <name evidence="2" type="primary">def</name>
    <name evidence="3" type="ORF">A3H38_01220</name>
</gene>
<dbReference type="PIRSF" id="PIRSF004749">
    <property type="entry name" value="Pep_def"/>
    <property type="match status" value="1"/>
</dbReference>
<comment type="caution">
    <text evidence="3">The sequence shown here is derived from an EMBL/GenBank/DDBJ whole genome shotgun (WGS) entry which is preliminary data.</text>
</comment>
<evidence type="ECO:0000313" key="3">
    <source>
        <dbReference type="EMBL" id="OGC06007.1"/>
    </source>
</evidence>
<protein>
    <recommendedName>
        <fullName evidence="2">Peptide deformylase</fullName>
        <shortName evidence="2">PDF</shortName>
        <ecNumber evidence="2">3.5.1.88</ecNumber>
    </recommendedName>
    <alternativeName>
        <fullName evidence="2">Polypeptide deformylase</fullName>
    </alternativeName>
</protein>
<evidence type="ECO:0000256" key="1">
    <source>
        <dbReference type="ARBA" id="ARBA00010759"/>
    </source>
</evidence>
<sequence length="163" mass="18142">MNKKIIKFPSPMLKKKAKVVKRLTPEIVRLIDEMIKIMLAAPGIGLAAPQIGVLLRVIVADTGEGRWAIINPKLTEKHGAQTFVEGCLSLPGIEAPVDRASQVIVSGMDRRGEKIKIEAKGLLATVFQHEIDHLDGKVFIDRVKDPSLIKYVAFEREKREELI</sequence>
<reference evidence="3 4" key="1">
    <citation type="journal article" date="2016" name="Nat. Commun.">
        <title>Thousands of microbial genomes shed light on interconnected biogeochemical processes in an aquifer system.</title>
        <authorList>
            <person name="Anantharaman K."/>
            <person name="Brown C.T."/>
            <person name="Hug L.A."/>
            <person name="Sharon I."/>
            <person name="Castelle C.J."/>
            <person name="Probst A.J."/>
            <person name="Thomas B.C."/>
            <person name="Singh A."/>
            <person name="Wilkins M.J."/>
            <person name="Karaoz U."/>
            <person name="Brodie E.L."/>
            <person name="Williams K.H."/>
            <person name="Hubbard S.S."/>
            <person name="Banfield J.F."/>
        </authorList>
    </citation>
    <scope>NUCLEOTIDE SEQUENCE [LARGE SCALE GENOMIC DNA]</scope>
</reference>
<dbReference type="PANTHER" id="PTHR10458:SF22">
    <property type="entry name" value="PEPTIDE DEFORMYLASE"/>
    <property type="match status" value="1"/>
</dbReference>
<dbReference type="CDD" id="cd00487">
    <property type="entry name" value="Pep_deformylase"/>
    <property type="match status" value="1"/>
</dbReference>
<keyword evidence="2" id="KW-0479">Metal-binding</keyword>
<dbReference type="HAMAP" id="MF_00163">
    <property type="entry name" value="Pep_deformylase"/>
    <property type="match status" value="1"/>
</dbReference>
<dbReference type="AlphaFoldDB" id="A0A1F4RCW1"/>
<dbReference type="InterPro" id="IPR023635">
    <property type="entry name" value="Peptide_deformylase"/>
</dbReference>
<name>A0A1F4RCW1_UNCSA</name>
<feature type="binding site" evidence="2">
    <location>
        <position position="129"/>
    </location>
    <ligand>
        <name>Fe cation</name>
        <dbReference type="ChEBI" id="CHEBI:24875"/>
    </ligand>
</feature>
<evidence type="ECO:0000256" key="2">
    <source>
        <dbReference type="HAMAP-Rule" id="MF_00163"/>
    </source>
</evidence>
<dbReference type="PRINTS" id="PR01576">
    <property type="entry name" value="PDEFORMYLASE"/>
</dbReference>
<dbReference type="GO" id="GO:0046872">
    <property type="term" value="F:metal ion binding"/>
    <property type="evidence" value="ECO:0007669"/>
    <property type="project" value="UniProtKB-KW"/>
</dbReference>
<dbReference type="EMBL" id="METP01000030">
    <property type="protein sequence ID" value="OGC06007.1"/>
    <property type="molecule type" value="Genomic_DNA"/>
</dbReference>
<keyword evidence="2" id="KW-0408">Iron</keyword>
<proteinExistence type="inferred from homology"/>
<dbReference type="InterPro" id="IPR036821">
    <property type="entry name" value="Peptide_deformylase_sf"/>
</dbReference>
<dbReference type="GO" id="GO:0006412">
    <property type="term" value="P:translation"/>
    <property type="evidence" value="ECO:0007669"/>
    <property type="project" value="UniProtKB-UniRule"/>
</dbReference>
<comment type="function">
    <text evidence="2">Removes the formyl group from the N-terminal Met of newly synthesized proteins. Requires at least a dipeptide for an efficient rate of reaction. N-terminal L-methionine is a prerequisite for activity but the enzyme has broad specificity at other positions.</text>
</comment>
<evidence type="ECO:0000313" key="4">
    <source>
        <dbReference type="Proteomes" id="UP000176938"/>
    </source>
</evidence>
<dbReference type="NCBIfam" id="NF001159">
    <property type="entry name" value="PRK00150.1-3"/>
    <property type="match status" value="1"/>
</dbReference>
<comment type="catalytic activity">
    <reaction evidence="2">
        <text>N-terminal N-formyl-L-methionyl-[peptide] + H2O = N-terminal L-methionyl-[peptide] + formate</text>
        <dbReference type="Rhea" id="RHEA:24420"/>
        <dbReference type="Rhea" id="RHEA-COMP:10639"/>
        <dbReference type="Rhea" id="RHEA-COMP:10640"/>
        <dbReference type="ChEBI" id="CHEBI:15377"/>
        <dbReference type="ChEBI" id="CHEBI:15740"/>
        <dbReference type="ChEBI" id="CHEBI:49298"/>
        <dbReference type="ChEBI" id="CHEBI:64731"/>
        <dbReference type="EC" id="3.5.1.88"/>
    </reaction>
</comment>
<keyword evidence="2" id="KW-0648">Protein biosynthesis</keyword>
<organism evidence="3 4">
    <name type="scientific">candidate division WOR-1 bacterium RIFCSPLOWO2_02_FULL_46_20</name>
    <dbReference type="NCBI Taxonomy" id="1802567"/>
    <lineage>
        <taxon>Bacteria</taxon>
        <taxon>Bacillati</taxon>
        <taxon>Saganbacteria</taxon>
    </lineage>
</organism>
<dbReference type="Proteomes" id="UP000176938">
    <property type="component" value="Unassembled WGS sequence"/>
</dbReference>
<feature type="active site" evidence="2">
    <location>
        <position position="130"/>
    </location>
</feature>
<dbReference type="PANTHER" id="PTHR10458">
    <property type="entry name" value="PEPTIDE DEFORMYLASE"/>
    <property type="match status" value="1"/>
</dbReference>
<dbReference type="Gene3D" id="3.90.45.10">
    <property type="entry name" value="Peptide deformylase"/>
    <property type="match status" value="1"/>
</dbReference>
<dbReference type="EC" id="3.5.1.88" evidence="2"/>
<dbReference type="NCBIfam" id="TIGR00079">
    <property type="entry name" value="pept_deformyl"/>
    <property type="match status" value="1"/>
</dbReference>
<dbReference type="SUPFAM" id="SSF56420">
    <property type="entry name" value="Peptide deformylase"/>
    <property type="match status" value="1"/>
</dbReference>